<organism evidence="1 2">
    <name type="scientific">Paenibacillus segetis</name>
    <dbReference type="NCBI Taxonomy" id="1325360"/>
    <lineage>
        <taxon>Bacteria</taxon>
        <taxon>Bacillati</taxon>
        <taxon>Bacillota</taxon>
        <taxon>Bacilli</taxon>
        <taxon>Bacillales</taxon>
        <taxon>Paenibacillaceae</taxon>
        <taxon>Paenibacillus</taxon>
    </lineage>
</organism>
<reference evidence="2" key="1">
    <citation type="journal article" date="2019" name="Int. J. Syst. Evol. Microbiol.">
        <title>The Global Catalogue of Microorganisms (GCM) 10K type strain sequencing project: providing services to taxonomists for standard genome sequencing and annotation.</title>
        <authorList>
            <consortium name="The Broad Institute Genomics Platform"/>
            <consortium name="The Broad Institute Genome Sequencing Center for Infectious Disease"/>
            <person name="Wu L."/>
            <person name="Ma J."/>
        </authorList>
    </citation>
    <scope>NUCLEOTIDE SEQUENCE [LARGE SCALE GENOMIC DNA]</scope>
    <source>
        <strain evidence="2">CGMCC 1.12769</strain>
    </source>
</reference>
<proteinExistence type="predicted"/>
<comment type="caution">
    <text evidence="1">The sequence shown here is derived from an EMBL/GenBank/DDBJ whole genome shotgun (WGS) entry which is preliminary data.</text>
</comment>
<dbReference type="RefSeq" id="WP_188536789.1">
    <property type="nucleotide sequence ID" value="NZ_BMFT01000001.1"/>
</dbReference>
<evidence type="ECO:0000313" key="2">
    <source>
        <dbReference type="Proteomes" id="UP000659344"/>
    </source>
</evidence>
<sequence length="171" mass="18885">MAIGQFGPALEEVLKRTGDTRGKAGAVAHVDATLIGKIVNGTRKPSKEVIRAATEHYDDGQLFLAAAAEATGGAFVPWLNLADLHKSSTTLKTIEEMEEAEAALQVIPITKRPDQLTQKERQQIQVSIMEQIEAVTALMHNIVILCREYGFSFSGMFREHATEMKLKKYMK</sequence>
<gene>
    <name evidence="1" type="ORF">GCM10008013_12160</name>
</gene>
<evidence type="ECO:0000313" key="1">
    <source>
        <dbReference type="EMBL" id="GGH17002.1"/>
    </source>
</evidence>
<keyword evidence="2" id="KW-1185">Reference proteome</keyword>
<evidence type="ECO:0008006" key="3">
    <source>
        <dbReference type="Google" id="ProtNLM"/>
    </source>
</evidence>
<protein>
    <recommendedName>
        <fullName evidence="3">HTH cro/C1-type domain-containing protein</fullName>
    </recommendedName>
</protein>
<dbReference type="EMBL" id="BMFT01000001">
    <property type="protein sequence ID" value="GGH17002.1"/>
    <property type="molecule type" value="Genomic_DNA"/>
</dbReference>
<dbReference type="Proteomes" id="UP000659344">
    <property type="component" value="Unassembled WGS sequence"/>
</dbReference>
<accession>A0ABQ1Y8Q6</accession>
<name>A0ABQ1Y8Q6_9BACL</name>